<proteinExistence type="predicted"/>
<reference evidence="1" key="2">
    <citation type="journal article" date="2014" name="ISME J.">
        <title>Microbial stratification in low pH oxic and suboxic macroscopic growths along an acid mine drainage.</title>
        <authorList>
            <person name="Mendez-Garcia C."/>
            <person name="Mesa V."/>
            <person name="Sprenger R.R."/>
            <person name="Richter M."/>
            <person name="Diez M.S."/>
            <person name="Solano J."/>
            <person name="Bargiela R."/>
            <person name="Golyshina O.V."/>
            <person name="Manteca A."/>
            <person name="Ramos J.L."/>
            <person name="Gallego J.R."/>
            <person name="Llorente I."/>
            <person name="Martins Dos Santos V.A."/>
            <person name="Jensen O.N."/>
            <person name="Pelaez A.I."/>
            <person name="Sanchez J."/>
            <person name="Ferrer M."/>
        </authorList>
    </citation>
    <scope>NUCLEOTIDE SEQUENCE</scope>
</reference>
<dbReference type="EMBL" id="AUZZ01005957">
    <property type="protein sequence ID" value="EQD47813.1"/>
    <property type="molecule type" value="Genomic_DNA"/>
</dbReference>
<organism evidence="1">
    <name type="scientific">mine drainage metagenome</name>
    <dbReference type="NCBI Taxonomy" id="410659"/>
    <lineage>
        <taxon>unclassified sequences</taxon>
        <taxon>metagenomes</taxon>
        <taxon>ecological metagenomes</taxon>
    </lineage>
</organism>
<sequence>MPIKHNLTKYDILQEKLHKLSQKREDEYTDEELMLKNMGVLVAAFSSGHSWKTHKALSDNQYEFNSADIKDEFSKSKASKWKNVTSADIYEVSQKNIPKSKFASWLYYIVNTQEHSTYKTAWEQFNSYLITEENDGIETATSY</sequence>
<name>T0ZT00_9ZZZZ</name>
<comment type="caution">
    <text evidence="1">The sequence shown here is derived from an EMBL/GenBank/DDBJ whole genome shotgun (WGS) entry which is preliminary data.</text>
</comment>
<evidence type="ECO:0000313" key="1">
    <source>
        <dbReference type="EMBL" id="EQD47813.1"/>
    </source>
</evidence>
<reference evidence="1" key="1">
    <citation type="submission" date="2013-08" db="EMBL/GenBank/DDBJ databases">
        <authorList>
            <person name="Mendez C."/>
            <person name="Richter M."/>
            <person name="Ferrer M."/>
            <person name="Sanchez J."/>
        </authorList>
    </citation>
    <scope>NUCLEOTIDE SEQUENCE</scope>
</reference>
<gene>
    <name evidence="1" type="ORF">B2A_08282</name>
</gene>
<protein>
    <submittedName>
        <fullName evidence="1">Uncharacterized protein</fullName>
    </submittedName>
</protein>
<dbReference type="AlphaFoldDB" id="T0ZT00"/>
<accession>T0ZT00</accession>